<evidence type="ECO:0000313" key="3">
    <source>
        <dbReference type="Proteomes" id="UP001151760"/>
    </source>
</evidence>
<keyword evidence="3" id="KW-1185">Reference proteome</keyword>
<dbReference type="EMBL" id="BQNB010009949">
    <property type="protein sequence ID" value="GJS70670.1"/>
    <property type="molecule type" value="Genomic_DNA"/>
</dbReference>
<gene>
    <name evidence="2" type="ORF">Tco_0703511</name>
</gene>
<dbReference type="Proteomes" id="UP001151760">
    <property type="component" value="Unassembled WGS sequence"/>
</dbReference>
<protein>
    <submittedName>
        <fullName evidence="2">Uncharacterized protein</fullName>
    </submittedName>
</protein>
<reference evidence="2" key="1">
    <citation type="journal article" date="2022" name="Int. J. Mol. Sci.">
        <title>Draft Genome of Tanacetum Coccineum: Genomic Comparison of Closely Related Tanacetum-Family Plants.</title>
        <authorList>
            <person name="Yamashiro T."/>
            <person name="Shiraishi A."/>
            <person name="Nakayama K."/>
            <person name="Satake H."/>
        </authorList>
    </citation>
    <scope>NUCLEOTIDE SEQUENCE</scope>
</reference>
<evidence type="ECO:0000313" key="2">
    <source>
        <dbReference type="EMBL" id="GJS70670.1"/>
    </source>
</evidence>
<organism evidence="2 3">
    <name type="scientific">Tanacetum coccineum</name>
    <dbReference type="NCBI Taxonomy" id="301880"/>
    <lineage>
        <taxon>Eukaryota</taxon>
        <taxon>Viridiplantae</taxon>
        <taxon>Streptophyta</taxon>
        <taxon>Embryophyta</taxon>
        <taxon>Tracheophyta</taxon>
        <taxon>Spermatophyta</taxon>
        <taxon>Magnoliopsida</taxon>
        <taxon>eudicotyledons</taxon>
        <taxon>Gunneridae</taxon>
        <taxon>Pentapetalae</taxon>
        <taxon>asterids</taxon>
        <taxon>campanulids</taxon>
        <taxon>Asterales</taxon>
        <taxon>Asteraceae</taxon>
        <taxon>Asteroideae</taxon>
        <taxon>Anthemideae</taxon>
        <taxon>Anthemidinae</taxon>
        <taxon>Tanacetum</taxon>
    </lineage>
</organism>
<feature type="compositionally biased region" description="Low complexity" evidence="1">
    <location>
        <begin position="196"/>
        <end position="213"/>
    </location>
</feature>
<sequence length="220" mass="24284">MPEITLPPRKRLGIDLGPRYEIGESSAAAATRPIGGHRADYGFVGTMDIEIRRREPRRSAMGLELFGQTQIYQRVETLGDDSQYHYETARLLDQEALVSREAWGRSIEVSYMTRSEIMALRSVVMGQQAVISQLQAADRRSQAVTSEMLQADHRRQAEIAALQTFDRTRQEQLVQTLTLMQSLQGQVTTLQGQVTALQGQQGPSGGPAQPVAPEEAGSSS</sequence>
<comment type="caution">
    <text evidence="2">The sequence shown here is derived from an EMBL/GenBank/DDBJ whole genome shotgun (WGS) entry which is preliminary data.</text>
</comment>
<evidence type="ECO:0000256" key="1">
    <source>
        <dbReference type="SAM" id="MobiDB-lite"/>
    </source>
</evidence>
<proteinExistence type="predicted"/>
<name>A0ABQ4Y004_9ASTR</name>
<reference evidence="2" key="2">
    <citation type="submission" date="2022-01" db="EMBL/GenBank/DDBJ databases">
        <authorList>
            <person name="Yamashiro T."/>
            <person name="Shiraishi A."/>
            <person name="Satake H."/>
            <person name="Nakayama K."/>
        </authorList>
    </citation>
    <scope>NUCLEOTIDE SEQUENCE</scope>
</reference>
<accession>A0ABQ4Y004</accession>
<feature type="region of interest" description="Disordered" evidence="1">
    <location>
        <begin position="196"/>
        <end position="220"/>
    </location>
</feature>